<comment type="caution">
    <text evidence="4">The sequence shown here is derived from an EMBL/GenBank/DDBJ whole genome shotgun (WGS) entry which is preliminary data.</text>
</comment>
<gene>
    <name evidence="4" type="ORF">NESM_000482500</name>
</gene>
<feature type="compositionally biased region" description="Low complexity" evidence="3">
    <location>
        <begin position="1"/>
        <end position="12"/>
    </location>
</feature>
<organism evidence="4 5">
    <name type="scientific">Novymonas esmeraldas</name>
    <dbReference type="NCBI Taxonomy" id="1808958"/>
    <lineage>
        <taxon>Eukaryota</taxon>
        <taxon>Discoba</taxon>
        <taxon>Euglenozoa</taxon>
        <taxon>Kinetoplastea</taxon>
        <taxon>Metakinetoplastina</taxon>
        <taxon>Trypanosomatida</taxon>
        <taxon>Trypanosomatidae</taxon>
        <taxon>Novymonas</taxon>
    </lineage>
</organism>
<feature type="compositionally biased region" description="Low complexity" evidence="3">
    <location>
        <begin position="178"/>
        <end position="190"/>
    </location>
</feature>
<evidence type="ECO:0000256" key="1">
    <source>
        <dbReference type="ARBA" id="ARBA00022581"/>
    </source>
</evidence>
<keyword evidence="1" id="KW-0945">Host-virus interaction</keyword>
<reference evidence="4 5" key="1">
    <citation type="journal article" date="2021" name="MBio">
        <title>A New Model Trypanosomatid, Novymonas esmeraldas: Genomic Perception of Its 'Candidatus Pandoraea novymonadis' Endosymbiont.</title>
        <authorList>
            <person name="Zakharova A."/>
            <person name="Saura A."/>
            <person name="Butenko A."/>
            <person name="Podesvova L."/>
            <person name="Warmusova S."/>
            <person name="Kostygov A.Y."/>
            <person name="Nenarokova A."/>
            <person name="Lukes J."/>
            <person name="Opperdoes F.R."/>
            <person name="Yurchenko V."/>
        </authorList>
    </citation>
    <scope>NUCLEOTIDE SEQUENCE [LARGE SCALE GENOMIC DNA]</scope>
    <source>
        <strain evidence="4 5">E262AT.01</strain>
    </source>
</reference>
<keyword evidence="2" id="KW-0677">Repeat</keyword>
<dbReference type="Proteomes" id="UP001430356">
    <property type="component" value="Unassembled WGS sequence"/>
</dbReference>
<dbReference type="PANTHER" id="PTHR13037:SF24">
    <property type="entry name" value="POLYCOMB PROTEIN PCL-RELATED"/>
    <property type="match status" value="1"/>
</dbReference>
<sequence length="1754" mass="182728">MAALSSSPPSALDGSGTAAPPPPLVQHVLYATLVCTRVPGPPLVAPSPAPAPPRPTSPAVSDGNTATSIPSSSSSPPPAVASSHASATPIHAAHHFLATSGASLLSYAGVPLHLTARNGTDSEELNEECQGNLLASPAAAAAMKDRYDGGGGGGVEWRKMEWVRQQCRYTGDAYTQQQQQLQQQQTTTHRGGADGSRRAAAPLSSPPRLPAAAAATTVDSGEAAERSVGVRIMQSLLYPFTQPAAAAVAEDTSGGSSSSGGGGVDTVVPHGRGVMTYLLLCKPKVAGYGYPAAAATPTAPFLPPDLVPHAYAPPLTALDGAATTAATSPTSPPPPPRLLLLSLVVYEGPFTHGRRHGRGRLTVHGRLVLECTWSNDVPCLAVPRPLVSAAASPPAPVLWYLSGHQWTPAAPAHARTAAAATGSWSVLARQAYMGSVTLAAVAHKRLHTAMESIVGAVAAVDLHGTRYVPLPSPHRAASRTRADASSAAFRGLGWVEHVVLLPDGFGEMHQQTERGDTTHHPVAAAPLLVPAHRGPYHPHLWAPTAATAEAWPIHSPYGAPAPCWQYCGEWSAGLPSRFGVVAERLTDPAAVSVASSGPPQYPWRTLFLGKHVRGERCGPGVYHGPQGSEAAEAVLCGTWPHGEDAVADANVVLLPVSSCASVSVAADTPSRAPPPLSTSFFTLQGTRWSATDAGDVDGSGSGGGGGGVFPTATLRQSAAALGGMWEPLCHAVDDVVAQQSPSLLMPADSGEDGGGGGGGATDSEARPSRAARRWRQAYRVMDAFIATPECAAALGAFTSCFMFVYGTNTTASPPSSPAQQPSASTAREETAAGGLLRRLASATATAATPASGAGYPWCPAHSWCAVARLGRATAASQQQQQQCGAPAANTFLSCLHEGLEDGVTHRRLPPTTSLGGARQTSRHGSPHAGLECGSSEAASPRPPLSSVAAALEPFAAAHTFTHAMHAAAAFVSSLRLRLLSCFAAHPDLCEVVMGSPASEDKVAHYSWDVVFRCVGAVLAERATAVAVADVRLVWALLLPEHAPRQETKETLTDFCVAVRRCRALRVADMVDDAAAAGVSLSQLEACVARLRRAMETAPIGAPAKSGSGSLQDMMGSLAQLAAALGTADAAVATPAQREALLRWTLCTAAAAAAGPCQPFALLLISHFTLSGRVAPACPLLVGDDTPTPSRHDILRLVAEMARATRQLMHTYPSIRSHTALSPVSPEHRPVLQSALVCPLDTLALKLECVLSPCAALHLSASPQAHLVHSAVLEATAGPEEGGGAATSGSADQVYIAARRLPLAVRRWCQRVLSDEATEPVLQARLRHYWDRLAPSRAEQGDRQRRPGAVGGTLVEPRDTAPPPSPLMQWTLACLQSVLSRPLLLPPQQQQQQAGGTRPPHGGASPIRRRSIAAMPSAPPSDPAAVLPTRYTWKRFISAVFLRSVEKEGWATTAAAVAPPQALTTVDACYVTALAYTLRELAGLELELTARLVLDSEDDDDDNEGVLPESVAVVAKGSSDVPRVTASSLPTAQLGPPRRRHPKNIFLSSSSSSSDSPAVPALPLPQQQQQPDTSGNGSSDHSDGRDDDDPSRRHNTEAMTAPSTQSSTPQAPRSRRWRHTPRFASAHATPRADRTPSDRRPRSESPTTGAGAEVAASPTLGGFVGKEWTLTLTVLSTSEDVCEQEKEVAGKPEGTDAVVAASAPPPPQTFFRGLAWEVMEQTCARVLHQLPASTAHHLGDTATDDRRQQATSVRR</sequence>
<feature type="compositionally biased region" description="Low complexity" evidence="3">
    <location>
        <begin position="57"/>
        <end position="86"/>
    </location>
</feature>
<keyword evidence="5" id="KW-1185">Reference proteome</keyword>
<proteinExistence type="predicted"/>
<feature type="compositionally biased region" description="Polar residues" evidence="3">
    <location>
        <begin position="910"/>
        <end position="919"/>
    </location>
</feature>
<feature type="compositionally biased region" description="Polar residues" evidence="3">
    <location>
        <begin position="1596"/>
        <end position="1610"/>
    </location>
</feature>
<feature type="region of interest" description="Disordered" evidence="3">
    <location>
        <begin position="1336"/>
        <end position="1366"/>
    </location>
</feature>
<evidence type="ECO:0000256" key="3">
    <source>
        <dbReference type="SAM" id="MobiDB-lite"/>
    </source>
</evidence>
<evidence type="ECO:0000256" key="2">
    <source>
        <dbReference type="ARBA" id="ARBA00022737"/>
    </source>
</evidence>
<feature type="compositionally biased region" description="Low complexity" evidence="3">
    <location>
        <begin position="1547"/>
        <end position="1578"/>
    </location>
</feature>
<feature type="region of interest" description="Disordered" evidence="3">
    <location>
        <begin position="811"/>
        <end position="831"/>
    </location>
</feature>
<evidence type="ECO:0000313" key="5">
    <source>
        <dbReference type="Proteomes" id="UP001430356"/>
    </source>
</evidence>
<accession>A0AAW0ESB8</accession>
<dbReference type="PANTHER" id="PTHR13037">
    <property type="entry name" value="FORMIN"/>
    <property type="match status" value="1"/>
</dbReference>
<dbReference type="InterPro" id="IPR003409">
    <property type="entry name" value="MORN"/>
</dbReference>
<feature type="region of interest" description="Disordered" evidence="3">
    <location>
        <begin position="178"/>
        <end position="220"/>
    </location>
</feature>
<feature type="region of interest" description="Disordered" evidence="3">
    <location>
        <begin position="1"/>
        <end position="23"/>
    </location>
</feature>
<evidence type="ECO:0000313" key="4">
    <source>
        <dbReference type="EMBL" id="KAK7195543.1"/>
    </source>
</evidence>
<protein>
    <submittedName>
        <fullName evidence="4">MORN repeat-containing protein</fullName>
    </submittedName>
</protein>
<feature type="compositionally biased region" description="Pro residues" evidence="3">
    <location>
        <begin position="45"/>
        <end position="56"/>
    </location>
</feature>
<feature type="region of interest" description="Disordered" evidence="3">
    <location>
        <begin position="1386"/>
        <end position="1406"/>
    </location>
</feature>
<dbReference type="EMBL" id="JAECZO010000056">
    <property type="protein sequence ID" value="KAK7195543.1"/>
    <property type="molecule type" value="Genomic_DNA"/>
</dbReference>
<feature type="region of interest" description="Disordered" evidence="3">
    <location>
        <begin position="743"/>
        <end position="770"/>
    </location>
</feature>
<feature type="region of interest" description="Disordered" evidence="3">
    <location>
        <begin position="45"/>
        <end position="86"/>
    </location>
</feature>
<name>A0AAW0ESB8_9TRYP</name>
<dbReference type="Pfam" id="PF02493">
    <property type="entry name" value="MORN"/>
    <property type="match status" value="3"/>
</dbReference>
<feature type="region of interest" description="Disordered" evidence="3">
    <location>
        <begin position="903"/>
        <end position="943"/>
    </location>
</feature>
<feature type="compositionally biased region" description="Basic and acidic residues" evidence="3">
    <location>
        <begin position="1579"/>
        <end position="1595"/>
    </location>
</feature>
<feature type="compositionally biased region" description="Basic and acidic residues" evidence="3">
    <location>
        <begin position="1629"/>
        <end position="1642"/>
    </location>
</feature>
<feature type="region of interest" description="Disordered" evidence="3">
    <location>
        <begin position="1517"/>
        <end position="1657"/>
    </location>
</feature>